<dbReference type="AlphaFoldDB" id="A0AB39QPD4"/>
<reference evidence="2" key="1">
    <citation type="submission" date="2024-07" db="EMBL/GenBank/DDBJ databases">
        <authorList>
            <person name="Yu S.T."/>
        </authorList>
    </citation>
    <scope>NUCLEOTIDE SEQUENCE</scope>
    <source>
        <strain evidence="2">R39</strain>
    </source>
</reference>
<evidence type="ECO:0000313" key="2">
    <source>
        <dbReference type="EMBL" id="XDQ45447.1"/>
    </source>
</evidence>
<protein>
    <submittedName>
        <fullName evidence="2">Uncharacterized protein</fullName>
    </submittedName>
</protein>
<name>A0AB39QPD4_9ACTN</name>
<dbReference type="EMBL" id="CP163441">
    <property type="protein sequence ID" value="XDQ45447.1"/>
    <property type="molecule type" value="Genomic_DNA"/>
</dbReference>
<dbReference type="RefSeq" id="WP_369224238.1">
    <property type="nucleotide sequence ID" value="NZ_CP163441.1"/>
</dbReference>
<organism evidence="2">
    <name type="scientific">Streptomyces sp. R39</name>
    <dbReference type="NCBI Taxonomy" id="3238631"/>
    <lineage>
        <taxon>Bacteria</taxon>
        <taxon>Bacillati</taxon>
        <taxon>Actinomycetota</taxon>
        <taxon>Actinomycetes</taxon>
        <taxon>Kitasatosporales</taxon>
        <taxon>Streptomycetaceae</taxon>
        <taxon>Streptomyces</taxon>
    </lineage>
</organism>
<gene>
    <name evidence="2" type="ORF">AB5J52_26115</name>
</gene>
<evidence type="ECO:0000256" key="1">
    <source>
        <dbReference type="SAM" id="MobiDB-lite"/>
    </source>
</evidence>
<feature type="region of interest" description="Disordered" evidence="1">
    <location>
        <begin position="86"/>
        <end position="115"/>
    </location>
</feature>
<proteinExistence type="predicted"/>
<accession>A0AB39QPD4</accession>
<feature type="compositionally biased region" description="Basic and acidic residues" evidence="1">
    <location>
        <begin position="93"/>
        <end position="107"/>
    </location>
</feature>
<sequence>MNHADDDAVPVLRWARVRLLGEWDIMGAGAATGVLGSAAGCPEFAMLSLDGNVILRGTTWQESIGSLVVPDPHRVQIIRDYMARRSANPRTPAAERAEGESWLRTHPPEQVPEPE</sequence>